<evidence type="ECO:0000313" key="3">
    <source>
        <dbReference type="Proteomes" id="UP001589575"/>
    </source>
</evidence>
<comment type="caution">
    <text evidence="1">The sequence shown here is derived from an EMBL/GenBank/DDBJ whole genome shotgun (WGS) entry which is preliminary data.</text>
</comment>
<dbReference type="Proteomes" id="UP001589575">
    <property type="component" value="Unassembled WGS sequence"/>
</dbReference>
<reference evidence="1 3" key="1">
    <citation type="submission" date="2024-09" db="EMBL/GenBank/DDBJ databases">
        <authorList>
            <person name="Sun Q."/>
            <person name="Mori K."/>
        </authorList>
    </citation>
    <scope>NUCLEOTIDE SEQUENCE [LARGE SCALE GENOMIC DNA]</scope>
    <source>
        <strain evidence="1 3">CCM 7609</strain>
    </source>
</reference>
<accession>A0ABV5FT96</accession>
<gene>
    <name evidence="1" type="ORF">ACFFX0_01360</name>
    <name evidence="2" type="ORF">ACFFX0_30165</name>
</gene>
<evidence type="ECO:0000313" key="2">
    <source>
        <dbReference type="EMBL" id="MFB9075208.1"/>
    </source>
</evidence>
<evidence type="ECO:0000313" key="1">
    <source>
        <dbReference type="EMBL" id="MFB9069912.1"/>
    </source>
</evidence>
<dbReference type="InterPro" id="IPR021466">
    <property type="entry name" value="Put_rhamnosyl_transferase"/>
</dbReference>
<sequence length="338" mass="37715">MVSPDSTSWRLSRKEGVADAQNYTERLFSDERLGPRVQIFCELAAPIYQQMADRHHYRHFVYYSPQLPDKWLTELQAAAEKYPVLELVAVNSDRVGNVARMQKVLVEAAPGDDALVFAFRVDDDDLLSADYLDQVEQYMLPEHDGFGVSLAEGYVGLFEHGGYSVLRHYNQAMSSMGQGAIGRWISSTGTLEINEIRNHRRTPKMRTVLLNAQRPSVIQTRHIQQDTATDDGHMNGDPDVIRREILTKMGRHAVVEDTEQLFTQFPTLRGLYTAAEDAKVSADAEQAASDAKAAEAGNAAAGVGRASVGQSATSRLAVARRRLRRRVGTMARRIGLRR</sequence>
<keyword evidence="3" id="KW-1185">Reference proteome</keyword>
<name>A0ABV5FT96_9MICC</name>
<proteinExistence type="predicted"/>
<dbReference type="EMBL" id="JBHMFI010000001">
    <property type="protein sequence ID" value="MFB9069912.1"/>
    <property type="molecule type" value="Genomic_DNA"/>
</dbReference>
<dbReference type="Pfam" id="PF11316">
    <property type="entry name" value="Rhamno_transf"/>
    <property type="match status" value="1"/>
</dbReference>
<dbReference type="EMBL" id="JBHMFI010000022">
    <property type="protein sequence ID" value="MFB9075208.1"/>
    <property type="molecule type" value="Genomic_DNA"/>
</dbReference>
<organism evidence="1 3">
    <name type="scientific">Citricoccus parietis</name>
    <dbReference type="NCBI Taxonomy" id="592307"/>
    <lineage>
        <taxon>Bacteria</taxon>
        <taxon>Bacillati</taxon>
        <taxon>Actinomycetota</taxon>
        <taxon>Actinomycetes</taxon>
        <taxon>Micrococcales</taxon>
        <taxon>Micrococcaceae</taxon>
        <taxon>Citricoccus</taxon>
    </lineage>
</organism>
<protein>
    <submittedName>
        <fullName evidence="1">Glycosyltransferase</fullName>
    </submittedName>
</protein>